<comment type="caution">
    <text evidence="4">The sequence shown here is derived from an EMBL/GenBank/DDBJ whole genome shotgun (WGS) entry which is preliminary data.</text>
</comment>
<feature type="region of interest" description="Disordered" evidence="2">
    <location>
        <begin position="1"/>
        <end position="20"/>
    </location>
</feature>
<dbReference type="RefSeq" id="WP_372567276.1">
    <property type="nucleotide sequence ID" value="NZ_JBGOSP010000060.1"/>
</dbReference>
<gene>
    <name evidence="4" type="ORF">ACEG43_46250</name>
</gene>
<accession>A0ABV4T245</accession>
<evidence type="ECO:0000259" key="3">
    <source>
        <dbReference type="Pfam" id="PF07282"/>
    </source>
</evidence>
<evidence type="ECO:0000256" key="2">
    <source>
        <dbReference type="SAM" id="MobiDB-lite"/>
    </source>
</evidence>
<organism evidence="4 5">
    <name type="scientific">Streptomyces aureus</name>
    <dbReference type="NCBI Taxonomy" id="193461"/>
    <lineage>
        <taxon>Bacteria</taxon>
        <taxon>Bacillati</taxon>
        <taxon>Actinomycetota</taxon>
        <taxon>Actinomycetes</taxon>
        <taxon>Kitasatosporales</taxon>
        <taxon>Streptomycetaceae</taxon>
        <taxon>Streptomyces</taxon>
    </lineage>
</organism>
<dbReference type="InterPro" id="IPR010095">
    <property type="entry name" value="Cas12f1-like_TNB"/>
</dbReference>
<name>A0ABV4T245_9ACTN</name>
<dbReference type="Proteomes" id="UP001571476">
    <property type="component" value="Unassembled WGS sequence"/>
</dbReference>
<protein>
    <submittedName>
        <fullName evidence="4">Zinc ribbon domain-containing protein</fullName>
    </submittedName>
</protein>
<evidence type="ECO:0000256" key="1">
    <source>
        <dbReference type="ARBA" id="ARBA00023125"/>
    </source>
</evidence>
<keyword evidence="5" id="KW-1185">Reference proteome</keyword>
<dbReference type="EMBL" id="JBGOSP010000060">
    <property type="protein sequence ID" value="MFA3843433.1"/>
    <property type="molecule type" value="Genomic_DNA"/>
</dbReference>
<reference evidence="4 5" key="1">
    <citation type="submission" date="2024-08" db="EMBL/GenBank/DDBJ databases">
        <title>Genome sequence of Streptomyces aureus CACIA-1.46HGO.</title>
        <authorList>
            <person name="Evangelista-Martinez Z."/>
        </authorList>
    </citation>
    <scope>NUCLEOTIDE SEQUENCE [LARGE SCALE GENOMIC DNA]</scope>
    <source>
        <strain evidence="4 5">CACIA-1.46HGO</strain>
    </source>
</reference>
<dbReference type="Pfam" id="PF07282">
    <property type="entry name" value="Cas12f1-like_TNB"/>
    <property type="match status" value="1"/>
</dbReference>
<feature type="compositionally biased region" description="Basic residues" evidence="2">
    <location>
        <begin position="95"/>
        <end position="104"/>
    </location>
</feature>
<keyword evidence="1" id="KW-0238">DNA-binding</keyword>
<sequence>MTSSTVNPRTRAADHPASRWYPSSKTCSNCKVAKAKLPLHVRVFECDACGLVMDRDENAARNLADLASACITGTAVAADQGTHVPKPRGADHKTRATRTRRKTGAGRAGGEIPQQRGEARDRRQGTEALTLW</sequence>
<proteinExistence type="predicted"/>
<evidence type="ECO:0000313" key="5">
    <source>
        <dbReference type="Proteomes" id="UP001571476"/>
    </source>
</evidence>
<feature type="region of interest" description="Disordered" evidence="2">
    <location>
        <begin position="80"/>
        <end position="132"/>
    </location>
</feature>
<evidence type="ECO:0000313" key="4">
    <source>
        <dbReference type="EMBL" id="MFA3843433.1"/>
    </source>
</evidence>
<feature type="domain" description="Cas12f1-like TNB" evidence="3">
    <location>
        <begin position="18"/>
        <end position="63"/>
    </location>
</feature>